<dbReference type="OrthoDB" id="9761056at2"/>
<evidence type="ECO:0000256" key="3">
    <source>
        <dbReference type="ARBA" id="ARBA00022448"/>
    </source>
</evidence>
<keyword evidence="4 8" id="KW-1003">Cell membrane</keyword>
<dbReference type="Proteomes" id="UP000057181">
    <property type="component" value="Chromosome"/>
</dbReference>
<feature type="transmembrane region" description="Helical" evidence="8">
    <location>
        <begin position="63"/>
        <end position="89"/>
    </location>
</feature>
<dbReference type="NCBIfam" id="TIGR00795">
    <property type="entry name" value="lctP"/>
    <property type="match status" value="1"/>
</dbReference>
<evidence type="ECO:0000256" key="4">
    <source>
        <dbReference type="ARBA" id="ARBA00022475"/>
    </source>
</evidence>
<dbReference type="EMBL" id="BJZR01000094">
    <property type="protein sequence ID" value="GEO93210.1"/>
    <property type="molecule type" value="Genomic_DNA"/>
</dbReference>
<sequence>MWTQTTDPLGLLWLSALVAALPIVTFLLCLVVFKMTGIKAAGIALLLEVLVALWVFGMPAPSVAGAGLLGLLTAIWPIAYIIVMSVWLYKLAVASGRFDVIRSSIAQISADQRIQVLLISFSFGSFLEGVAGFGVPIAICAAMLVQLGFRPLKAAMVSLVANFAAGAYGAVGIPVIVGAQVGGVDVMELSRDLVLILQPLTFLIPFLLVVILDGWRGLRETWPATVALTVVFSLSQAGILIFLGPELAAIVPGLLGMVTLAALGRVWRPRRIFREDGVEAPSLERHTPGEVVAAWSPFYILTAFVFVWSTPYFKGLFLPGGALDWSVLTLPIPGVTEQITTAAGAVVASTWSWTPINATGTALLLAVLATYLTTSKITGAMFLGQLQLTVRELWRALVLIGVILVLANIANLSGGSASIGNALSAAGPLFPLFAPIIGWVGVFLTGSVVNNNTLFAQLQATTASEIGVGSTLLVAANTAGGTAAKVISPQSIAIAAGAVGLSGRESEILRASIVYSAGLLAFISVWTLVLSLTGISLH</sequence>
<dbReference type="GO" id="GO:0005886">
    <property type="term" value="C:plasma membrane"/>
    <property type="evidence" value="ECO:0007669"/>
    <property type="project" value="UniProtKB-SubCell"/>
</dbReference>
<feature type="transmembrane region" description="Helical" evidence="8">
    <location>
        <begin position="12"/>
        <end position="33"/>
    </location>
</feature>
<feature type="transmembrane region" description="Helical" evidence="8">
    <location>
        <begin position="288"/>
        <end position="308"/>
    </location>
</feature>
<evidence type="ECO:0000256" key="7">
    <source>
        <dbReference type="ARBA" id="ARBA00023136"/>
    </source>
</evidence>
<feature type="transmembrane region" description="Helical" evidence="8">
    <location>
        <begin position="133"/>
        <end position="152"/>
    </location>
</feature>
<protein>
    <recommendedName>
        <fullName evidence="8">L-lactate permease</fullName>
    </recommendedName>
</protein>
<evidence type="ECO:0000313" key="11">
    <source>
        <dbReference type="Proteomes" id="UP000057181"/>
    </source>
</evidence>
<comment type="function">
    <text evidence="8">Uptake of L-lactate across the membrane. Can also transport D-lactate and glycolate.</text>
</comment>
<evidence type="ECO:0000256" key="2">
    <source>
        <dbReference type="ARBA" id="ARBA00010100"/>
    </source>
</evidence>
<evidence type="ECO:0000313" key="12">
    <source>
        <dbReference type="Proteomes" id="UP000321155"/>
    </source>
</evidence>
<feature type="transmembrane region" description="Helical" evidence="8">
    <location>
        <begin position="513"/>
        <end position="537"/>
    </location>
</feature>
<evidence type="ECO:0000313" key="10">
    <source>
        <dbReference type="EMBL" id="GEO93210.1"/>
    </source>
</evidence>
<evidence type="ECO:0000256" key="8">
    <source>
        <dbReference type="RuleBase" id="RU365092"/>
    </source>
</evidence>
<organism evidence="9 11">
    <name type="scientific">Kocuria flava</name>
    <dbReference type="NCBI Taxonomy" id="446860"/>
    <lineage>
        <taxon>Bacteria</taxon>
        <taxon>Bacillati</taxon>
        <taxon>Actinomycetota</taxon>
        <taxon>Actinomycetes</taxon>
        <taxon>Micrococcales</taxon>
        <taxon>Micrococcaceae</taxon>
        <taxon>Kocuria</taxon>
    </lineage>
</organism>
<reference evidence="9 11" key="1">
    <citation type="submission" date="2015-11" db="EMBL/GenBank/DDBJ databases">
        <title>Complete Genome Sequence of Kocuria flava strain HO-9041.</title>
        <authorList>
            <person name="Zhou M."/>
            <person name="Dai J."/>
        </authorList>
    </citation>
    <scope>NUCLEOTIDE SEQUENCE [LARGE SCALE GENOMIC DNA]</scope>
    <source>
        <strain evidence="9 11">HO-9041</strain>
    </source>
</reference>
<feature type="transmembrane region" description="Helical" evidence="8">
    <location>
        <begin position="249"/>
        <end position="267"/>
    </location>
</feature>
<feature type="transmembrane region" description="Helical" evidence="8">
    <location>
        <begin position="224"/>
        <end position="243"/>
    </location>
</feature>
<keyword evidence="12" id="KW-1185">Reference proteome</keyword>
<dbReference type="GO" id="GO:0015129">
    <property type="term" value="F:lactate transmembrane transporter activity"/>
    <property type="evidence" value="ECO:0007669"/>
    <property type="project" value="UniProtKB-UniRule"/>
</dbReference>
<keyword evidence="6 8" id="KW-1133">Transmembrane helix</keyword>
<dbReference type="KEGG" id="kfv:AS188_01085"/>
<dbReference type="Pfam" id="PF02652">
    <property type="entry name" value="Lactate_perm"/>
    <property type="match status" value="1"/>
</dbReference>
<dbReference type="AlphaFoldDB" id="A0A0U2YSS4"/>
<evidence type="ECO:0000256" key="6">
    <source>
        <dbReference type="ARBA" id="ARBA00022989"/>
    </source>
</evidence>
<dbReference type="GO" id="GO:0015295">
    <property type="term" value="F:solute:proton symporter activity"/>
    <property type="evidence" value="ECO:0007669"/>
    <property type="project" value="TreeGrafter"/>
</dbReference>
<dbReference type="STRING" id="446860.AS188_01085"/>
<keyword evidence="7 8" id="KW-0472">Membrane</keyword>
<comment type="subcellular location">
    <subcellularLocation>
        <location evidence="1 8">Cell membrane</location>
        <topology evidence="1 8">Multi-pass membrane protein</topology>
    </subcellularLocation>
</comment>
<evidence type="ECO:0000256" key="1">
    <source>
        <dbReference type="ARBA" id="ARBA00004651"/>
    </source>
</evidence>
<evidence type="ECO:0000256" key="5">
    <source>
        <dbReference type="ARBA" id="ARBA00022692"/>
    </source>
</evidence>
<dbReference type="EMBL" id="CP013254">
    <property type="protein sequence ID" value="ALU38577.1"/>
    <property type="molecule type" value="Genomic_DNA"/>
</dbReference>
<feature type="transmembrane region" description="Helical" evidence="8">
    <location>
        <begin position="40"/>
        <end position="57"/>
    </location>
</feature>
<gene>
    <name evidence="10" type="primary">lctP</name>
    <name evidence="9" type="ORF">AS188_01085</name>
    <name evidence="10" type="ORF">KFL01_25160</name>
</gene>
<name>A0A0U2YSS4_9MICC</name>
<feature type="transmembrane region" description="Helical" evidence="8">
    <location>
        <begin position="159"/>
        <end position="181"/>
    </location>
</feature>
<dbReference type="RefSeq" id="WP_058857291.1">
    <property type="nucleotide sequence ID" value="NZ_BJZR01000094.1"/>
</dbReference>
<comment type="similarity">
    <text evidence="2 8">Belongs to the lactate permease family.</text>
</comment>
<accession>A0A0U2YSS4</accession>
<keyword evidence="5 8" id="KW-0812">Transmembrane</keyword>
<feature type="transmembrane region" description="Helical" evidence="8">
    <location>
        <begin position="193"/>
        <end position="212"/>
    </location>
</feature>
<dbReference type="InterPro" id="IPR003804">
    <property type="entry name" value="Lactate_perm"/>
</dbReference>
<feature type="transmembrane region" description="Helical" evidence="8">
    <location>
        <begin position="393"/>
        <end position="410"/>
    </location>
</feature>
<feature type="transmembrane region" description="Helical" evidence="8">
    <location>
        <begin position="353"/>
        <end position="372"/>
    </location>
</feature>
<feature type="transmembrane region" description="Helical" evidence="8">
    <location>
        <begin position="430"/>
        <end position="449"/>
    </location>
</feature>
<reference evidence="10 12" key="2">
    <citation type="submission" date="2019-07" db="EMBL/GenBank/DDBJ databases">
        <title>Whole genome shotgun sequence of Kocuria flava NBRC 107626.</title>
        <authorList>
            <person name="Hosoyama A."/>
            <person name="Uohara A."/>
            <person name="Ohji S."/>
            <person name="Ichikawa N."/>
        </authorList>
    </citation>
    <scope>NUCLEOTIDE SEQUENCE [LARGE SCALE GENOMIC DNA]</scope>
    <source>
        <strain evidence="10 12">NBRC 107626</strain>
    </source>
</reference>
<dbReference type="PANTHER" id="PTHR30003:SF5">
    <property type="entry name" value="L-LACTATE PERMEASE"/>
    <property type="match status" value="1"/>
</dbReference>
<dbReference type="Proteomes" id="UP000321155">
    <property type="component" value="Unassembled WGS sequence"/>
</dbReference>
<keyword evidence="3 8" id="KW-0813">Transport</keyword>
<evidence type="ECO:0000313" key="9">
    <source>
        <dbReference type="EMBL" id="ALU38577.1"/>
    </source>
</evidence>
<proteinExistence type="inferred from homology"/>
<dbReference type="PANTHER" id="PTHR30003">
    <property type="entry name" value="L-LACTATE PERMEASE"/>
    <property type="match status" value="1"/>
</dbReference>